<evidence type="ECO:0000313" key="4">
    <source>
        <dbReference type="Proteomes" id="UP000283063"/>
    </source>
</evidence>
<dbReference type="InterPro" id="IPR023374">
    <property type="entry name" value="AttH-like_dom_sf"/>
</dbReference>
<dbReference type="RefSeq" id="WP_127748866.1">
    <property type="nucleotide sequence ID" value="NZ_CP033219.1"/>
</dbReference>
<protein>
    <submittedName>
        <fullName evidence="3">Iron ABC transporter permease</fullName>
    </submittedName>
</protein>
<dbReference type="SUPFAM" id="SSF159245">
    <property type="entry name" value="AttH-like"/>
    <property type="match status" value="1"/>
</dbReference>
<dbReference type="PANTHER" id="PTHR38591:SF1">
    <property type="entry name" value="BLL1000 PROTEIN"/>
    <property type="match status" value="1"/>
</dbReference>
<feature type="domain" description="AttH" evidence="2">
    <location>
        <begin position="56"/>
        <end position="224"/>
    </location>
</feature>
<organism evidence="3 4">
    <name type="scientific">Parasedimentitalea marina</name>
    <dbReference type="NCBI Taxonomy" id="2483033"/>
    <lineage>
        <taxon>Bacteria</taxon>
        <taxon>Pseudomonadati</taxon>
        <taxon>Pseudomonadota</taxon>
        <taxon>Alphaproteobacteria</taxon>
        <taxon>Rhodobacterales</taxon>
        <taxon>Paracoccaceae</taxon>
        <taxon>Parasedimentitalea</taxon>
    </lineage>
</organism>
<dbReference type="PANTHER" id="PTHR38591">
    <property type="entry name" value="HYDROLASE"/>
    <property type="match status" value="1"/>
</dbReference>
<proteinExistence type="predicted"/>
<dbReference type="OrthoDB" id="9770826at2"/>
<evidence type="ECO:0000259" key="2">
    <source>
        <dbReference type="Pfam" id="PF07143"/>
    </source>
</evidence>
<evidence type="ECO:0000313" key="3">
    <source>
        <dbReference type="EMBL" id="AZV78307.1"/>
    </source>
</evidence>
<evidence type="ECO:0000256" key="1">
    <source>
        <dbReference type="SAM" id="SignalP"/>
    </source>
</evidence>
<feature type="chain" id="PRO_5019240731" evidence="1">
    <location>
        <begin position="25"/>
        <end position="349"/>
    </location>
</feature>
<dbReference type="InterPro" id="IPR010791">
    <property type="entry name" value="AttH_dom"/>
</dbReference>
<dbReference type="KEGG" id="sedi:EBB79_10755"/>
<gene>
    <name evidence="3" type="ORF">EBB79_10755</name>
</gene>
<dbReference type="Pfam" id="PF07143">
    <property type="entry name" value="CrtC"/>
    <property type="match status" value="1"/>
</dbReference>
<reference evidence="3 4" key="1">
    <citation type="submission" date="2018-10" db="EMBL/GenBank/DDBJ databases">
        <title>Parasedimentitalea marina sp. nov., a psychrophilic bacterium isolated from deep seawater of the New Britain Trench.</title>
        <authorList>
            <person name="Cao J."/>
        </authorList>
    </citation>
    <scope>NUCLEOTIDE SEQUENCE [LARGE SCALE GENOMIC DNA]</scope>
    <source>
        <strain evidence="3 4">W43</strain>
    </source>
</reference>
<dbReference type="Gene3D" id="2.40.370.10">
    <property type="entry name" value="AttH-like domain"/>
    <property type="match status" value="2"/>
</dbReference>
<accession>A0A3T0N2T1</accession>
<dbReference type="AlphaFoldDB" id="A0A3T0N2T1"/>
<keyword evidence="1" id="KW-0732">Signal</keyword>
<feature type="signal peptide" evidence="1">
    <location>
        <begin position="1"/>
        <end position="24"/>
    </location>
</feature>
<sequence>MSVKLLLTSLIICLPIKASSQGFAGLGTQVEGFAIPDRQQALTFPLDHSPHSDFRIEWWYLTANLNGDDGREYGVQWTLFRTALSTEDLSGWSSPQIWMGHAGLTTPEVQYFDERLARGGIGQAGVTPQPFTAWIDNWEMTSSDRTLQNLTVNASSREFAYDLSMTASGPLVLQGDNGYSVKSASGQASHYYSQPSYSVSGRLTLPTGTVEVLGQGWLDREWSSQPLAEDQNGWDWFSLRFDSGAKLMGFILRGDSGDFSSGTWIEADGSATPLAPGALQATPLDYSIVEGRTIPVEWKINLRDHEVSVKIQTINKQSWMGTSFPYWEGPVTISGSHTGRGYLEMTGYE</sequence>
<dbReference type="EMBL" id="CP033219">
    <property type="protein sequence ID" value="AZV78307.1"/>
    <property type="molecule type" value="Genomic_DNA"/>
</dbReference>
<name>A0A3T0N2T1_9RHOB</name>
<dbReference type="Proteomes" id="UP000283063">
    <property type="component" value="Chromosome"/>
</dbReference>
<dbReference type="Pfam" id="PF17186">
    <property type="entry name" value="Lipocalin_9"/>
    <property type="match status" value="1"/>
</dbReference>
<keyword evidence="4" id="KW-1185">Reference proteome</keyword>